<comment type="caution">
    <text evidence="8">The sequence shown here is derived from an EMBL/GenBank/DDBJ whole genome shotgun (WGS) entry which is preliminary data.</text>
</comment>
<proteinExistence type="inferred from homology"/>
<feature type="compositionally biased region" description="Low complexity" evidence="7">
    <location>
        <begin position="1"/>
        <end position="11"/>
    </location>
</feature>
<dbReference type="RefSeq" id="WP_084705635.1">
    <property type="nucleotide sequence ID" value="NZ_JOIJ01000002.1"/>
</dbReference>
<keyword evidence="4" id="KW-0443">Lipid metabolism</keyword>
<dbReference type="InterPro" id="IPR045002">
    <property type="entry name" value="Ech1-like"/>
</dbReference>
<name>A0A660CBB1_9PSEU</name>
<dbReference type="PANTHER" id="PTHR43149:SF1">
    <property type="entry name" value="DELTA(3,5)-DELTA(2,4)-DIENOYL-COA ISOMERASE, MITOCHONDRIAL"/>
    <property type="match status" value="1"/>
</dbReference>
<dbReference type="Gene3D" id="3.90.226.10">
    <property type="entry name" value="2-enoyl-CoA Hydratase, Chain A, domain 1"/>
    <property type="match status" value="1"/>
</dbReference>
<dbReference type="InterPro" id="IPR014748">
    <property type="entry name" value="Enoyl-CoA_hydra_C"/>
</dbReference>
<dbReference type="PROSITE" id="PS00166">
    <property type="entry name" value="ENOYL_COA_HYDRATASE"/>
    <property type="match status" value="1"/>
</dbReference>
<evidence type="ECO:0000256" key="5">
    <source>
        <dbReference type="ARBA" id="ARBA00023235"/>
    </source>
</evidence>
<gene>
    <name evidence="8" type="ORF">JD82_01442</name>
</gene>
<dbReference type="UniPathway" id="UPA00659"/>
<dbReference type="GO" id="GO:0016853">
    <property type="term" value="F:isomerase activity"/>
    <property type="evidence" value="ECO:0007669"/>
    <property type="project" value="UniProtKB-KW"/>
</dbReference>
<dbReference type="EMBL" id="VLJV01000001">
    <property type="protein sequence ID" value="TWH19614.1"/>
    <property type="molecule type" value="Genomic_DNA"/>
</dbReference>
<dbReference type="InterPro" id="IPR029045">
    <property type="entry name" value="ClpP/crotonase-like_dom_sf"/>
</dbReference>
<dbReference type="CDD" id="cd06558">
    <property type="entry name" value="crotonase-like"/>
    <property type="match status" value="1"/>
</dbReference>
<sequence length="291" mass="30531">MTSTDRTGSTDTADDRDGGAAGAQRVSCTIRDGVADVRLERPDKRNALDPAMFTALARTGERLHADPSVRAVVLSGAGRSFCAGLDVAAFGEMATGEHDLPGTDERADGLHGPATALGQRAAHVWTRLPVPVIAALHGHAYGGGLQIALGADVRLAAPDTRLSVMEIDWGLVPDMTGTQVLPELVGRDVAKELTFTGRIVEAEEAGRLGLVTRVVDEPVAEALRLAADVASRNPDAIREAKRLLDLAGRVGLEEGFAAEQTAIRRLIGSPNQAEAVRAKLDGRAPTFTDPS</sequence>
<evidence type="ECO:0000256" key="6">
    <source>
        <dbReference type="RuleBase" id="RU003707"/>
    </source>
</evidence>
<keyword evidence="3" id="KW-0276">Fatty acid metabolism</keyword>
<comment type="similarity">
    <text evidence="2 6">Belongs to the enoyl-CoA hydratase/isomerase family.</text>
</comment>
<evidence type="ECO:0000256" key="7">
    <source>
        <dbReference type="SAM" id="MobiDB-lite"/>
    </source>
</evidence>
<evidence type="ECO:0000256" key="2">
    <source>
        <dbReference type="ARBA" id="ARBA00005254"/>
    </source>
</evidence>
<dbReference type="NCBIfam" id="NF005699">
    <property type="entry name" value="PRK07509.1"/>
    <property type="match status" value="1"/>
</dbReference>
<dbReference type="Gene3D" id="1.10.12.10">
    <property type="entry name" value="Lyase 2-enoyl-coa Hydratase, Chain A, domain 2"/>
    <property type="match status" value="1"/>
</dbReference>
<dbReference type="AlphaFoldDB" id="A0A660CBB1"/>
<dbReference type="OrthoDB" id="8452484at2"/>
<feature type="region of interest" description="Disordered" evidence="7">
    <location>
        <begin position="1"/>
        <end position="25"/>
    </location>
</feature>
<evidence type="ECO:0000256" key="4">
    <source>
        <dbReference type="ARBA" id="ARBA00023098"/>
    </source>
</evidence>
<comment type="pathway">
    <text evidence="1">Lipid metabolism; fatty acid beta-oxidation.</text>
</comment>
<organism evidence="8 9">
    <name type="scientific">Prauserella rugosa</name>
    <dbReference type="NCBI Taxonomy" id="43354"/>
    <lineage>
        <taxon>Bacteria</taxon>
        <taxon>Bacillati</taxon>
        <taxon>Actinomycetota</taxon>
        <taxon>Actinomycetes</taxon>
        <taxon>Pseudonocardiales</taxon>
        <taxon>Pseudonocardiaceae</taxon>
        <taxon>Prauserella</taxon>
    </lineage>
</organism>
<dbReference type="SUPFAM" id="SSF52096">
    <property type="entry name" value="ClpP/crotonase"/>
    <property type="match status" value="1"/>
</dbReference>
<protein>
    <submittedName>
        <fullName evidence="8">Enoyl-CoA hydratase/carnithine racemase</fullName>
    </submittedName>
</protein>
<accession>A0A660CBB1</accession>
<dbReference type="Pfam" id="PF00378">
    <property type="entry name" value="ECH_1"/>
    <property type="match status" value="1"/>
</dbReference>
<dbReference type="PANTHER" id="PTHR43149">
    <property type="entry name" value="ENOYL-COA HYDRATASE"/>
    <property type="match status" value="1"/>
</dbReference>
<keyword evidence="5" id="KW-0413">Isomerase</keyword>
<dbReference type="Proteomes" id="UP000317303">
    <property type="component" value="Unassembled WGS sequence"/>
</dbReference>
<evidence type="ECO:0000313" key="9">
    <source>
        <dbReference type="Proteomes" id="UP000317303"/>
    </source>
</evidence>
<evidence type="ECO:0000256" key="3">
    <source>
        <dbReference type="ARBA" id="ARBA00022832"/>
    </source>
</evidence>
<dbReference type="InterPro" id="IPR018376">
    <property type="entry name" value="Enoyl-CoA_hyd/isom_CS"/>
</dbReference>
<dbReference type="GO" id="GO:0006635">
    <property type="term" value="P:fatty acid beta-oxidation"/>
    <property type="evidence" value="ECO:0007669"/>
    <property type="project" value="UniProtKB-UniPathway"/>
</dbReference>
<evidence type="ECO:0000256" key="1">
    <source>
        <dbReference type="ARBA" id="ARBA00005005"/>
    </source>
</evidence>
<dbReference type="InterPro" id="IPR001753">
    <property type="entry name" value="Enoyl-CoA_hydra/iso"/>
</dbReference>
<reference evidence="8 9" key="1">
    <citation type="submission" date="2019-07" db="EMBL/GenBank/DDBJ databases">
        <title>R&amp;d 2014.</title>
        <authorList>
            <person name="Klenk H.-P."/>
        </authorList>
    </citation>
    <scope>NUCLEOTIDE SEQUENCE [LARGE SCALE GENOMIC DNA]</scope>
    <source>
        <strain evidence="8 9">DSM 43194</strain>
    </source>
</reference>
<evidence type="ECO:0000313" key="8">
    <source>
        <dbReference type="EMBL" id="TWH19614.1"/>
    </source>
</evidence>
<keyword evidence="9" id="KW-1185">Reference proteome</keyword>